<evidence type="ECO:0000313" key="2">
    <source>
        <dbReference type="EMBL" id="PTM59729.1"/>
    </source>
</evidence>
<dbReference type="AlphaFoldDB" id="A0A2T4ZCW9"/>
<proteinExistence type="predicted"/>
<dbReference type="RefSeq" id="WP_107726943.1">
    <property type="nucleotide sequence ID" value="NZ_PZZP01000001.1"/>
</dbReference>
<keyword evidence="3" id="KW-1185">Reference proteome</keyword>
<dbReference type="EMBL" id="PZZP01000001">
    <property type="protein sequence ID" value="PTM59729.1"/>
    <property type="molecule type" value="Genomic_DNA"/>
</dbReference>
<accession>A0A2T4ZCW9</accession>
<feature type="compositionally biased region" description="Basic and acidic residues" evidence="1">
    <location>
        <begin position="13"/>
        <end position="26"/>
    </location>
</feature>
<reference evidence="2 3" key="1">
    <citation type="submission" date="2018-04" db="EMBL/GenBank/DDBJ databases">
        <title>Genomic Encyclopedia of Archaeal and Bacterial Type Strains, Phase II (KMG-II): from individual species to whole genera.</title>
        <authorList>
            <person name="Goeker M."/>
        </authorList>
    </citation>
    <scope>NUCLEOTIDE SEQUENCE [LARGE SCALE GENOMIC DNA]</scope>
    <source>
        <strain evidence="2 3">DSM 45169</strain>
    </source>
</reference>
<gene>
    <name evidence="2" type="ORF">C8J48_2359</name>
</gene>
<feature type="region of interest" description="Disordered" evidence="1">
    <location>
        <begin position="1"/>
        <end position="30"/>
    </location>
</feature>
<sequence>MAGELLPVQPFDRLQKQESHTLHSREIPPPSQHAIIGEKVKADKEAAADSEKTPYKQARAATLPSSAAALFDSTYMSPLLQ</sequence>
<name>A0A2T4ZCW9_9BACL</name>
<evidence type="ECO:0000313" key="3">
    <source>
        <dbReference type="Proteomes" id="UP000241639"/>
    </source>
</evidence>
<dbReference type="Proteomes" id="UP000241639">
    <property type="component" value="Unassembled WGS sequence"/>
</dbReference>
<organism evidence="2 3">
    <name type="scientific">Desmospora activa DSM 45169</name>
    <dbReference type="NCBI Taxonomy" id="1121389"/>
    <lineage>
        <taxon>Bacteria</taxon>
        <taxon>Bacillati</taxon>
        <taxon>Bacillota</taxon>
        <taxon>Bacilli</taxon>
        <taxon>Bacillales</taxon>
        <taxon>Thermoactinomycetaceae</taxon>
        <taxon>Desmospora</taxon>
    </lineage>
</organism>
<comment type="caution">
    <text evidence="2">The sequence shown here is derived from an EMBL/GenBank/DDBJ whole genome shotgun (WGS) entry which is preliminary data.</text>
</comment>
<evidence type="ECO:0000256" key="1">
    <source>
        <dbReference type="SAM" id="MobiDB-lite"/>
    </source>
</evidence>
<protein>
    <submittedName>
        <fullName evidence="2">Uncharacterized protein</fullName>
    </submittedName>
</protein>